<gene>
    <name evidence="1" type="ORF">PP769_16340</name>
</gene>
<name>A0AA96G8U1_9BACT</name>
<accession>A0AA96G8U1</accession>
<dbReference type="KEGG" id="nall:PP769_16340"/>
<keyword evidence="2" id="KW-1185">Reference proteome</keyword>
<dbReference type="Proteomes" id="UP001302719">
    <property type="component" value="Chromosome"/>
</dbReference>
<proteinExistence type="predicted"/>
<dbReference type="AlphaFoldDB" id="A0AA96G8U1"/>
<evidence type="ECO:0000313" key="2">
    <source>
        <dbReference type="Proteomes" id="UP001302719"/>
    </source>
</evidence>
<reference evidence="1 2" key="1">
    <citation type="submission" date="2023-01" db="EMBL/GenBank/DDBJ databases">
        <title>Cultivation and genomic characterization of new, ubiquitous marine nitrite-oxidizing bacteria from the Nitrospirales.</title>
        <authorList>
            <person name="Mueller A.J."/>
            <person name="Daebeler A."/>
            <person name="Herbold C.W."/>
            <person name="Kirkegaard R.H."/>
            <person name="Daims H."/>
        </authorList>
    </citation>
    <scope>NUCLEOTIDE SEQUENCE [LARGE SCALE GENOMIC DNA]</scope>
    <source>
        <strain evidence="1 2">VA</strain>
    </source>
</reference>
<dbReference type="EMBL" id="CP116967">
    <property type="protein sequence ID" value="WNM57519.1"/>
    <property type="molecule type" value="Genomic_DNA"/>
</dbReference>
<protein>
    <submittedName>
        <fullName evidence="1">Neuromedin U</fullName>
    </submittedName>
</protein>
<organism evidence="1 2">
    <name type="scientific">Candidatus Nitrospira allomarina</name>
    <dbReference type="NCBI Taxonomy" id="3020900"/>
    <lineage>
        <taxon>Bacteria</taxon>
        <taxon>Pseudomonadati</taxon>
        <taxon>Nitrospirota</taxon>
        <taxon>Nitrospiria</taxon>
        <taxon>Nitrospirales</taxon>
        <taxon>Nitrospiraceae</taxon>
        <taxon>Nitrospira</taxon>
    </lineage>
</organism>
<dbReference type="RefSeq" id="WP_312642083.1">
    <property type="nucleotide sequence ID" value="NZ_CP116967.1"/>
</dbReference>
<sequence>MAGVILGFLGSQPAQAEDIKTLAEEVQNPVSDLVRLGFTNGTFFGAGLNDHLSNVFNLQFDTTRKWGDWALLNRLTIPLPYFPATAFEDKTGSLAGLGDIQYTGFLARDESKRRFKLIGGLGPTFILDTATDDRLGTGKWSVGPTLAIVSVPDPWVIGAVVSNIWSFAGDNRRLKVNLFSVQPFLNYNFSNGWYLTSTPLITANWEAEDKRNRWTVPIGGGFGKVVFRGEKRPVNIKLQGFYYLEKQDRAPDWTLQLQFQILFPDKSA</sequence>
<evidence type="ECO:0000313" key="1">
    <source>
        <dbReference type="EMBL" id="WNM57519.1"/>
    </source>
</evidence>